<keyword evidence="11" id="KW-0325">Glycoprotein</keyword>
<dbReference type="InterPro" id="IPR011252">
    <property type="entry name" value="Fibrogen-bd_dom1"/>
</dbReference>
<keyword evidence="9" id="KW-0472">Membrane</keyword>
<dbReference type="AlphaFoldDB" id="A0A0W0D781"/>
<dbReference type="VEuPathDB" id="FungiDB:CAGL0G04125g"/>
<dbReference type="VEuPathDB" id="FungiDB:GWK60_G03949"/>
<evidence type="ECO:0000256" key="6">
    <source>
        <dbReference type="ARBA" id="ARBA00022729"/>
    </source>
</evidence>
<dbReference type="GO" id="GO:0030446">
    <property type="term" value="C:hyphal cell wall"/>
    <property type="evidence" value="ECO:0007669"/>
    <property type="project" value="TreeGrafter"/>
</dbReference>
<sequence length="553" mass="62242">MIAILVRPQTYKYLALISNRDYNRNKMLFIGIIQILLLIQYVCTTEIRNIRFSNLKLDPLTDQAHPHQGWKAAFDFQIPDSFKVYKDDYFELELPRVYIIKFAKDSTELLIPLKDRNSEEIFHCSVPQQAAYKYKSTILRCVTLTDLAPHPEISGHIEFSLSFSNGDSTYQYELENANYFESGLNNIEFTQELNAEVYFDAAKFNDHFYTTIRSTTYKEVEIYFLSMRCPNGYLLGGSQKINFDSKDANCQLNCNTPQIFVSKHFNDWWFPKSYQEIVDADILCFGNNLWITIGEQEKGHLLWVNAMQDVADGQNTLYHDVFIEYTCSDTIAKTTYQTEHTAHLEYRIYEGTNTAIAEVPASVPSPSKLISSLSTISFSKYETSSSSIFSLSSGNTSTMTTSKPSTYIITTTVSKYSTSSTFTASTSLPSLSSFEFPSTSISITVTGSVSIPLQEPSRSLKPSSREESPPEMPTIDSNNVPPVAQAPTTTKLNNLSSLPLRLTPISLQVDTFPSAQITRSAISSISIYEGCASLKGGISSSFLLFFISILIFF</sequence>
<evidence type="ECO:0000256" key="4">
    <source>
        <dbReference type="ARBA" id="ARBA00022525"/>
    </source>
</evidence>
<dbReference type="InterPro" id="IPR033504">
    <property type="entry name" value="ALS"/>
</dbReference>
<dbReference type="GO" id="GO:1903561">
    <property type="term" value="C:extracellular vesicle"/>
    <property type="evidence" value="ECO:0007669"/>
    <property type="project" value="TreeGrafter"/>
</dbReference>
<dbReference type="InterPro" id="IPR043063">
    <property type="entry name" value="Agglutinin-like_N_N2"/>
</dbReference>
<reference evidence="15 16" key="1">
    <citation type="submission" date="2015-10" db="EMBL/GenBank/DDBJ databases">
        <title>Draft genomes sequences of Candida glabrata isolates 1A, 1B, 2A, 2B, 3A and 3B.</title>
        <authorList>
            <person name="Haavelsrud O.E."/>
            <person name="Gaustad P."/>
        </authorList>
    </citation>
    <scope>NUCLEOTIDE SEQUENCE [LARGE SCALE GENOMIC DNA]</scope>
    <source>
        <strain evidence="15">910700640</strain>
    </source>
</reference>
<evidence type="ECO:0000313" key="15">
    <source>
        <dbReference type="EMBL" id="KTB07685.1"/>
    </source>
</evidence>
<keyword evidence="6" id="KW-0732">Signal</keyword>
<dbReference type="SUPFAM" id="SSF49401">
    <property type="entry name" value="Bacterial adhesins"/>
    <property type="match status" value="1"/>
</dbReference>
<evidence type="ECO:0000256" key="10">
    <source>
        <dbReference type="ARBA" id="ARBA00023157"/>
    </source>
</evidence>
<evidence type="ECO:0000256" key="1">
    <source>
        <dbReference type="ARBA" id="ARBA00004191"/>
    </source>
</evidence>
<dbReference type="VEuPathDB" id="FungiDB:GVI51_G03971"/>
<dbReference type="Gene3D" id="2.60.40.2430">
    <property type="entry name" value="Agglutinin-like protein, N-terminal domain, N2 subdomain"/>
    <property type="match status" value="1"/>
</dbReference>
<dbReference type="SMART" id="SM01056">
    <property type="entry name" value="Candida_ALS_N"/>
    <property type="match status" value="1"/>
</dbReference>
<evidence type="ECO:0000256" key="11">
    <source>
        <dbReference type="ARBA" id="ARBA00023180"/>
    </source>
</evidence>
<dbReference type="EMBL" id="LLZZ01000107">
    <property type="protein sequence ID" value="KTB07685.1"/>
    <property type="molecule type" value="Genomic_DNA"/>
</dbReference>
<dbReference type="GO" id="GO:0009986">
    <property type="term" value="C:cell surface"/>
    <property type="evidence" value="ECO:0007669"/>
    <property type="project" value="TreeGrafter"/>
</dbReference>
<keyword evidence="5" id="KW-0336">GPI-anchor</keyword>
<keyword evidence="7" id="KW-0677">Repeat</keyword>
<evidence type="ECO:0000256" key="8">
    <source>
        <dbReference type="ARBA" id="ARBA00022889"/>
    </source>
</evidence>
<evidence type="ECO:0000256" key="9">
    <source>
        <dbReference type="ARBA" id="ARBA00023136"/>
    </source>
</evidence>
<proteinExistence type="predicted"/>
<evidence type="ECO:0000256" key="2">
    <source>
        <dbReference type="ARBA" id="ARBA00004589"/>
    </source>
</evidence>
<dbReference type="Pfam" id="PF11766">
    <property type="entry name" value="Candida_ALS_N"/>
    <property type="match status" value="1"/>
</dbReference>
<dbReference type="InterPro" id="IPR024672">
    <property type="entry name" value="Agglutinin-like_N"/>
</dbReference>
<dbReference type="PANTHER" id="PTHR33793:SF2">
    <property type="entry name" value="AGGLUTININ-LIKE PROTEIN 6"/>
    <property type="match status" value="1"/>
</dbReference>
<keyword evidence="12" id="KW-0449">Lipoprotein</keyword>
<evidence type="ECO:0000256" key="12">
    <source>
        <dbReference type="ARBA" id="ARBA00023288"/>
    </source>
</evidence>
<evidence type="ECO:0000256" key="3">
    <source>
        <dbReference type="ARBA" id="ARBA00022512"/>
    </source>
</evidence>
<evidence type="ECO:0000256" key="7">
    <source>
        <dbReference type="ARBA" id="ARBA00022737"/>
    </source>
</evidence>
<dbReference type="PANTHER" id="PTHR33793">
    <property type="entry name" value="ALPHA-AGGLUTININ"/>
    <property type="match status" value="1"/>
</dbReference>
<keyword evidence="4" id="KW-0964">Secreted</keyword>
<name>A0A0W0D781_CANGB</name>
<keyword evidence="8" id="KW-0130">Cell adhesion</keyword>
<dbReference type="GO" id="GO:0098609">
    <property type="term" value="P:cell-cell adhesion"/>
    <property type="evidence" value="ECO:0007669"/>
    <property type="project" value="TreeGrafter"/>
</dbReference>
<dbReference type="GO" id="GO:0030445">
    <property type="term" value="C:yeast-form cell wall"/>
    <property type="evidence" value="ECO:0007669"/>
    <property type="project" value="TreeGrafter"/>
</dbReference>
<evidence type="ECO:0000256" key="13">
    <source>
        <dbReference type="SAM" id="MobiDB-lite"/>
    </source>
</evidence>
<evidence type="ECO:0000313" key="16">
    <source>
        <dbReference type="Proteomes" id="UP000054886"/>
    </source>
</evidence>
<keyword evidence="3" id="KW-0134">Cell wall</keyword>
<keyword evidence="10" id="KW-1015">Disulfide bond</keyword>
<dbReference type="InterPro" id="IPR008966">
    <property type="entry name" value="Adhesion_dom_sf"/>
</dbReference>
<dbReference type="GO" id="GO:0098552">
    <property type="term" value="C:side of membrane"/>
    <property type="evidence" value="ECO:0007669"/>
    <property type="project" value="UniProtKB-KW"/>
</dbReference>
<dbReference type="GO" id="GO:0030448">
    <property type="term" value="P:hyphal growth"/>
    <property type="evidence" value="ECO:0007669"/>
    <property type="project" value="TreeGrafter"/>
</dbReference>
<evidence type="ECO:0000256" key="5">
    <source>
        <dbReference type="ARBA" id="ARBA00022622"/>
    </source>
</evidence>
<evidence type="ECO:0000259" key="14">
    <source>
        <dbReference type="SMART" id="SM01056"/>
    </source>
</evidence>
<organism evidence="15 16">
    <name type="scientific">Candida glabrata</name>
    <name type="common">Yeast</name>
    <name type="synonym">Torulopsis glabrata</name>
    <dbReference type="NCBI Taxonomy" id="5478"/>
    <lineage>
        <taxon>Eukaryota</taxon>
        <taxon>Fungi</taxon>
        <taxon>Dikarya</taxon>
        <taxon>Ascomycota</taxon>
        <taxon>Saccharomycotina</taxon>
        <taxon>Saccharomycetes</taxon>
        <taxon>Saccharomycetales</taxon>
        <taxon>Saccharomycetaceae</taxon>
        <taxon>Nakaseomyces</taxon>
    </lineage>
</organism>
<comment type="subcellular location">
    <subcellularLocation>
        <location evidence="2">Membrane</location>
        <topology evidence="2">Lipid-anchor</topology>
        <topology evidence="2">GPI-anchor</topology>
    </subcellularLocation>
    <subcellularLocation>
        <location evidence="1">Secreted</location>
        <location evidence="1">Cell wall</location>
    </subcellularLocation>
</comment>
<comment type="caution">
    <text evidence="15">The sequence shown here is derived from an EMBL/GenBank/DDBJ whole genome shotgun (WGS) entry which is preliminary data.</text>
</comment>
<feature type="compositionally biased region" description="Low complexity" evidence="13">
    <location>
        <begin position="453"/>
        <end position="462"/>
    </location>
</feature>
<gene>
    <name evidence="15" type="ORF">AO440_001655</name>
</gene>
<protein>
    <submittedName>
        <fullName evidence="15">Alpha-agglutinin</fullName>
    </submittedName>
</protein>
<feature type="domain" description="Agglutinin-like protein N-terminal" evidence="14">
    <location>
        <begin position="75"/>
        <end position="327"/>
    </location>
</feature>
<feature type="region of interest" description="Disordered" evidence="13">
    <location>
        <begin position="453"/>
        <end position="482"/>
    </location>
</feature>
<dbReference type="Proteomes" id="UP000054886">
    <property type="component" value="Unassembled WGS sequence"/>
</dbReference>
<accession>A0A0W0D781</accession>
<dbReference type="Gene3D" id="2.60.40.1280">
    <property type="match status" value="1"/>
</dbReference>
<dbReference type="VEuPathDB" id="FungiDB:B1J91_G04125g"/>